<evidence type="ECO:0000313" key="4">
    <source>
        <dbReference type="EMBL" id="UPK67385.1"/>
    </source>
</evidence>
<feature type="domain" description="Response regulatory" evidence="2">
    <location>
        <begin position="2"/>
        <end position="115"/>
    </location>
</feature>
<organism evidence="4 5">
    <name type="scientific">Chitinophaga filiformis</name>
    <name type="common">Myxococcus filiformis</name>
    <name type="synonym">Flexibacter filiformis</name>
    <dbReference type="NCBI Taxonomy" id="104663"/>
    <lineage>
        <taxon>Bacteria</taxon>
        <taxon>Pseudomonadati</taxon>
        <taxon>Bacteroidota</taxon>
        <taxon>Chitinophagia</taxon>
        <taxon>Chitinophagales</taxon>
        <taxon>Chitinophagaceae</taxon>
        <taxon>Chitinophaga</taxon>
    </lineage>
</organism>
<dbReference type="SMART" id="SM00850">
    <property type="entry name" value="LytTR"/>
    <property type="match status" value="1"/>
</dbReference>
<name>A0ABY4HUC1_CHIFI</name>
<feature type="modified residue" description="4-aspartylphosphate" evidence="1">
    <location>
        <position position="55"/>
    </location>
</feature>
<evidence type="ECO:0000313" key="5">
    <source>
        <dbReference type="Proteomes" id="UP000830198"/>
    </source>
</evidence>
<evidence type="ECO:0000259" key="3">
    <source>
        <dbReference type="PROSITE" id="PS50930"/>
    </source>
</evidence>
<dbReference type="PANTHER" id="PTHR37299">
    <property type="entry name" value="TRANSCRIPTIONAL REGULATOR-RELATED"/>
    <property type="match status" value="1"/>
</dbReference>
<dbReference type="Gene3D" id="2.40.50.1020">
    <property type="entry name" value="LytTr DNA-binding domain"/>
    <property type="match status" value="1"/>
</dbReference>
<dbReference type="SMART" id="SM00448">
    <property type="entry name" value="REC"/>
    <property type="match status" value="1"/>
</dbReference>
<evidence type="ECO:0000256" key="1">
    <source>
        <dbReference type="PROSITE-ProRule" id="PRU00169"/>
    </source>
</evidence>
<sequence>MKILIIEDEVNAAIDLQNMIMKQDPAFQIVAVKDSIDSSLEWLEQHEEPDLIFSDIQLADGLSFEVFQRHPITCPIIFTTAYDEYAIQAFELNSIAYLLKPTDEKKLVMSLQKIETFRANLARTNTPAPVGALNLEGLIRSVQASYKPYRTSLLISHKSKIFPLPVSDISCFMIKHGVTFVYTSAGKNYVVPQTLEDLEQCLDPAEFYRANRQYLVAFRAIKEIEQYLGRRVLIHIEVKVEEKIIVSKPRSSDFLSWMENR</sequence>
<dbReference type="SUPFAM" id="SSF52172">
    <property type="entry name" value="CheY-like"/>
    <property type="match status" value="1"/>
</dbReference>
<protein>
    <submittedName>
        <fullName evidence="4">LytTR family DNA-binding domain-containing protein</fullName>
    </submittedName>
</protein>
<feature type="domain" description="HTH LytTR-type" evidence="3">
    <location>
        <begin position="153"/>
        <end position="226"/>
    </location>
</feature>
<dbReference type="Proteomes" id="UP000830198">
    <property type="component" value="Chromosome"/>
</dbReference>
<gene>
    <name evidence="4" type="ORF">MYF79_20805</name>
</gene>
<dbReference type="GO" id="GO:0003677">
    <property type="term" value="F:DNA binding"/>
    <property type="evidence" value="ECO:0007669"/>
    <property type="project" value="UniProtKB-KW"/>
</dbReference>
<dbReference type="Pfam" id="PF04397">
    <property type="entry name" value="LytTR"/>
    <property type="match status" value="1"/>
</dbReference>
<evidence type="ECO:0000259" key="2">
    <source>
        <dbReference type="PROSITE" id="PS50110"/>
    </source>
</evidence>
<dbReference type="PANTHER" id="PTHR37299:SF1">
    <property type="entry name" value="STAGE 0 SPORULATION PROTEIN A HOMOLOG"/>
    <property type="match status" value="1"/>
</dbReference>
<proteinExistence type="predicted"/>
<dbReference type="PROSITE" id="PS50930">
    <property type="entry name" value="HTH_LYTTR"/>
    <property type="match status" value="1"/>
</dbReference>
<dbReference type="Pfam" id="PF00072">
    <property type="entry name" value="Response_reg"/>
    <property type="match status" value="1"/>
</dbReference>
<dbReference type="InterPro" id="IPR007492">
    <property type="entry name" value="LytTR_DNA-bd_dom"/>
</dbReference>
<reference evidence="4 5" key="1">
    <citation type="submission" date="2022-04" db="EMBL/GenBank/DDBJ databases">
        <title>The arsenic-methylating capacity of Chitinophaga filiformis YT5 during chitin decomposition.</title>
        <authorList>
            <person name="Chen G."/>
            <person name="Liang Y."/>
        </authorList>
    </citation>
    <scope>NUCLEOTIDE SEQUENCE [LARGE SCALE GENOMIC DNA]</scope>
    <source>
        <strain evidence="4 5">YT5</strain>
    </source>
</reference>
<keyword evidence="1" id="KW-0597">Phosphoprotein</keyword>
<dbReference type="Gene3D" id="3.40.50.2300">
    <property type="match status" value="1"/>
</dbReference>
<dbReference type="InterPro" id="IPR001789">
    <property type="entry name" value="Sig_transdc_resp-reg_receiver"/>
</dbReference>
<dbReference type="RefSeq" id="WP_247809731.1">
    <property type="nucleotide sequence ID" value="NZ_CP095855.1"/>
</dbReference>
<dbReference type="InterPro" id="IPR011006">
    <property type="entry name" value="CheY-like_superfamily"/>
</dbReference>
<dbReference type="PROSITE" id="PS50110">
    <property type="entry name" value="RESPONSE_REGULATORY"/>
    <property type="match status" value="1"/>
</dbReference>
<dbReference type="EMBL" id="CP095855">
    <property type="protein sequence ID" value="UPK67385.1"/>
    <property type="molecule type" value="Genomic_DNA"/>
</dbReference>
<keyword evidence="5" id="KW-1185">Reference proteome</keyword>
<dbReference type="InterPro" id="IPR046947">
    <property type="entry name" value="LytR-like"/>
</dbReference>
<keyword evidence="4" id="KW-0238">DNA-binding</keyword>
<accession>A0ABY4HUC1</accession>